<dbReference type="PROSITE" id="PS51078">
    <property type="entry name" value="ICLR_ED"/>
    <property type="match status" value="1"/>
</dbReference>
<sequence length="273" mass="30006">MPPTDSASTPRTLSTVLNSVEVIHALMRLDGAGVTELADHLDQSKSTTYTYLTSLEEGGLVAKADDQYRLSFDFLLFGEYVRNRSPLYTIGKSHIDALAAETGQYAHLVVEENGRGLNLYKSKGERAIGDDYQAAKFQQRDYLHITASGKAILAYLPRERVEGIVDRHGLPARTERTITSRERLFEELADVREQGYAHNDGEEIEGFRAVGAPIRSRDGSVLGSMSVSGPESAFGDESRHREVVDAVVRTANVIEVNVNMSSRSSEIVENGEG</sequence>
<dbReference type="PANTHER" id="PTHR30136:SF35">
    <property type="entry name" value="HTH-TYPE TRANSCRIPTIONAL REGULATOR RV1719"/>
    <property type="match status" value="1"/>
</dbReference>
<dbReference type="RefSeq" id="WP_340605232.1">
    <property type="nucleotide sequence ID" value="NZ_JBBMXV010000004.1"/>
</dbReference>
<accession>A0ABD5V597</accession>
<evidence type="ECO:0000259" key="4">
    <source>
        <dbReference type="PROSITE" id="PS51078"/>
    </source>
</evidence>
<dbReference type="InterPro" id="IPR029016">
    <property type="entry name" value="GAF-like_dom_sf"/>
</dbReference>
<dbReference type="PANTHER" id="PTHR30136">
    <property type="entry name" value="HELIX-TURN-HELIX TRANSCRIPTIONAL REGULATOR, ICLR FAMILY"/>
    <property type="match status" value="1"/>
</dbReference>
<feature type="domain" description="IclR-ED" evidence="4">
    <location>
        <begin position="73"/>
        <end position="260"/>
    </location>
</feature>
<name>A0ABD5V597_9EURY</name>
<dbReference type="InterPro" id="IPR014757">
    <property type="entry name" value="Tscrpt_reg_IclR_C"/>
</dbReference>
<protein>
    <submittedName>
        <fullName evidence="5">IclR family transcriptional regulator</fullName>
    </submittedName>
</protein>
<gene>
    <name evidence="5" type="ORF">ACFQGH_15815</name>
</gene>
<dbReference type="SUPFAM" id="SSF55781">
    <property type="entry name" value="GAF domain-like"/>
    <property type="match status" value="1"/>
</dbReference>
<dbReference type="InterPro" id="IPR050707">
    <property type="entry name" value="HTH_MetabolicPath_Reg"/>
</dbReference>
<evidence type="ECO:0000256" key="3">
    <source>
        <dbReference type="ARBA" id="ARBA00023163"/>
    </source>
</evidence>
<dbReference type="AlphaFoldDB" id="A0ABD5V597"/>
<dbReference type="SUPFAM" id="SSF46785">
    <property type="entry name" value="Winged helix' DNA-binding domain"/>
    <property type="match status" value="1"/>
</dbReference>
<dbReference type="Gene3D" id="1.10.10.10">
    <property type="entry name" value="Winged helix-like DNA-binding domain superfamily/Winged helix DNA-binding domain"/>
    <property type="match status" value="1"/>
</dbReference>
<dbReference type="Pfam" id="PF01614">
    <property type="entry name" value="IclR_C"/>
    <property type="match status" value="1"/>
</dbReference>
<keyword evidence="3" id="KW-0804">Transcription</keyword>
<keyword evidence="1" id="KW-0805">Transcription regulation</keyword>
<proteinExistence type="predicted"/>
<dbReference type="Gene3D" id="3.30.450.40">
    <property type="match status" value="1"/>
</dbReference>
<evidence type="ECO:0000313" key="6">
    <source>
        <dbReference type="Proteomes" id="UP001596312"/>
    </source>
</evidence>
<comment type="caution">
    <text evidence="5">The sequence shown here is derived from an EMBL/GenBank/DDBJ whole genome shotgun (WGS) entry which is preliminary data.</text>
</comment>
<organism evidence="5 6">
    <name type="scientific">Halalkalicoccus tibetensis</name>
    <dbReference type="NCBI Taxonomy" id="175632"/>
    <lineage>
        <taxon>Archaea</taxon>
        <taxon>Methanobacteriati</taxon>
        <taxon>Methanobacteriota</taxon>
        <taxon>Stenosarchaea group</taxon>
        <taxon>Halobacteria</taxon>
        <taxon>Halobacteriales</taxon>
        <taxon>Halococcaceae</taxon>
        <taxon>Halalkalicoccus</taxon>
    </lineage>
</organism>
<evidence type="ECO:0000256" key="1">
    <source>
        <dbReference type="ARBA" id="ARBA00023015"/>
    </source>
</evidence>
<dbReference type="Proteomes" id="UP001596312">
    <property type="component" value="Unassembled WGS sequence"/>
</dbReference>
<dbReference type="InterPro" id="IPR036390">
    <property type="entry name" value="WH_DNA-bd_sf"/>
</dbReference>
<dbReference type="InterPro" id="IPR005471">
    <property type="entry name" value="Tscrpt_reg_IclR_N"/>
</dbReference>
<reference evidence="5 6" key="1">
    <citation type="journal article" date="2019" name="Int. J. Syst. Evol. Microbiol.">
        <title>The Global Catalogue of Microorganisms (GCM) 10K type strain sequencing project: providing services to taxonomists for standard genome sequencing and annotation.</title>
        <authorList>
            <consortium name="The Broad Institute Genomics Platform"/>
            <consortium name="The Broad Institute Genome Sequencing Center for Infectious Disease"/>
            <person name="Wu L."/>
            <person name="Ma J."/>
        </authorList>
    </citation>
    <scope>NUCLEOTIDE SEQUENCE [LARGE SCALE GENOMIC DNA]</scope>
    <source>
        <strain evidence="5 6">CGMCC 1.3240</strain>
    </source>
</reference>
<dbReference type="InterPro" id="IPR036388">
    <property type="entry name" value="WH-like_DNA-bd_sf"/>
</dbReference>
<dbReference type="Pfam" id="PF09339">
    <property type="entry name" value="HTH_IclR"/>
    <property type="match status" value="1"/>
</dbReference>
<dbReference type="SMART" id="SM00346">
    <property type="entry name" value="HTH_ICLR"/>
    <property type="match status" value="1"/>
</dbReference>
<dbReference type="GO" id="GO:0003677">
    <property type="term" value="F:DNA binding"/>
    <property type="evidence" value="ECO:0007669"/>
    <property type="project" value="UniProtKB-KW"/>
</dbReference>
<keyword evidence="2" id="KW-0238">DNA-binding</keyword>
<evidence type="ECO:0000256" key="2">
    <source>
        <dbReference type="ARBA" id="ARBA00023125"/>
    </source>
</evidence>
<keyword evidence="6" id="KW-1185">Reference proteome</keyword>
<evidence type="ECO:0000313" key="5">
    <source>
        <dbReference type="EMBL" id="MFC6906662.1"/>
    </source>
</evidence>
<dbReference type="GO" id="GO:0006355">
    <property type="term" value="P:regulation of DNA-templated transcription"/>
    <property type="evidence" value="ECO:0007669"/>
    <property type="project" value="UniProtKB-ARBA"/>
</dbReference>
<dbReference type="EMBL" id="JBHSXQ010000004">
    <property type="protein sequence ID" value="MFC6906662.1"/>
    <property type="molecule type" value="Genomic_DNA"/>
</dbReference>